<dbReference type="Proteomes" id="UP000249304">
    <property type="component" value="Unassembled WGS sequence"/>
</dbReference>
<evidence type="ECO:0000256" key="6">
    <source>
        <dbReference type="ARBA" id="ARBA00022989"/>
    </source>
</evidence>
<evidence type="ECO:0000313" key="12">
    <source>
        <dbReference type="Proteomes" id="UP000249304"/>
    </source>
</evidence>
<dbReference type="Gene3D" id="1.10.3720.10">
    <property type="entry name" value="MetI-like"/>
    <property type="match status" value="1"/>
</dbReference>
<keyword evidence="7 8" id="KW-0472">Membrane</keyword>
<protein>
    <submittedName>
        <fullName evidence="11">Amino acid ABC transporter permease</fullName>
    </submittedName>
</protein>
<dbReference type="CDD" id="cd06261">
    <property type="entry name" value="TM_PBP2"/>
    <property type="match status" value="1"/>
</dbReference>
<accession>A0A2W2F8J4</accession>
<evidence type="ECO:0000256" key="1">
    <source>
        <dbReference type="ARBA" id="ARBA00004651"/>
    </source>
</evidence>
<keyword evidence="3" id="KW-1003">Cell membrane</keyword>
<comment type="subcellular location">
    <subcellularLocation>
        <location evidence="1 8">Cell membrane</location>
        <topology evidence="1 8">Multi-pass membrane protein</topology>
    </subcellularLocation>
</comment>
<name>A0A2W2F8J4_9ACTN</name>
<dbReference type="GO" id="GO:0006865">
    <property type="term" value="P:amino acid transport"/>
    <property type="evidence" value="ECO:0007669"/>
    <property type="project" value="UniProtKB-KW"/>
</dbReference>
<evidence type="ECO:0000256" key="8">
    <source>
        <dbReference type="RuleBase" id="RU363032"/>
    </source>
</evidence>
<dbReference type="PANTHER" id="PTHR30614">
    <property type="entry name" value="MEMBRANE COMPONENT OF AMINO ACID ABC TRANSPORTER"/>
    <property type="match status" value="1"/>
</dbReference>
<keyword evidence="6 8" id="KW-1133">Transmembrane helix</keyword>
<evidence type="ECO:0000256" key="9">
    <source>
        <dbReference type="SAM" id="MobiDB-lite"/>
    </source>
</evidence>
<sequence>MNFDSAFFWDALLHPSAAFLDGLWQTVYISVVAQALAVVIGLGIALMRRSKKRWVAGIAGFYIWVIRGTPLLVQLVLVYNGLAAAKIYSFSDATLFGLVVPGVIQAALFTLAINESAYMAEIIRAGIDSVGKGQLEAALAIGMTPRAAMRWIILPQALRFIVPPLGNNFNAMMKTTSILSVIGVEELFLNTQAVSSTTFRTFEIFIVAALYYLLLTTLWSFVQAWIESRLNAATGAPRPPSVIQRLFGGGRGAPPGIPVAQSAARPPDAAAPARAR</sequence>
<evidence type="ECO:0000256" key="2">
    <source>
        <dbReference type="ARBA" id="ARBA00022448"/>
    </source>
</evidence>
<dbReference type="InterPro" id="IPR000515">
    <property type="entry name" value="MetI-like"/>
</dbReference>
<reference evidence="11 12" key="1">
    <citation type="submission" date="2018-01" db="EMBL/GenBank/DDBJ databases">
        <title>Draft genome sequence of Nonomuraea sp. KC333.</title>
        <authorList>
            <person name="Sahin N."/>
            <person name="Saygin H."/>
            <person name="Ay H."/>
        </authorList>
    </citation>
    <scope>NUCLEOTIDE SEQUENCE [LARGE SCALE GENOMIC DNA]</scope>
    <source>
        <strain evidence="11 12">KC333</strain>
    </source>
</reference>
<dbReference type="FunFam" id="1.10.3720.10:FF:000033">
    <property type="entry name" value="Polar amino acid ABC transporter permease"/>
    <property type="match status" value="1"/>
</dbReference>
<feature type="transmembrane region" description="Helical" evidence="8">
    <location>
        <begin position="204"/>
        <end position="226"/>
    </location>
</feature>
<keyword evidence="12" id="KW-1185">Reference proteome</keyword>
<comment type="caution">
    <text evidence="11">The sequence shown here is derived from an EMBL/GenBank/DDBJ whole genome shotgun (WGS) entry which is preliminary data.</text>
</comment>
<evidence type="ECO:0000256" key="4">
    <source>
        <dbReference type="ARBA" id="ARBA00022692"/>
    </source>
</evidence>
<organism evidence="11 12">
    <name type="scientific">Nonomuraea aridisoli</name>
    <dbReference type="NCBI Taxonomy" id="2070368"/>
    <lineage>
        <taxon>Bacteria</taxon>
        <taxon>Bacillati</taxon>
        <taxon>Actinomycetota</taxon>
        <taxon>Actinomycetes</taxon>
        <taxon>Streptosporangiales</taxon>
        <taxon>Streptosporangiaceae</taxon>
        <taxon>Nonomuraea</taxon>
    </lineage>
</organism>
<dbReference type="AlphaFoldDB" id="A0A2W2F8J4"/>
<dbReference type="Pfam" id="PF00528">
    <property type="entry name" value="BPD_transp_1"/>
    <property type="match status" value="1"/>
</dbReference>
<evidence type="ECO:0000259" key="10">
    <source>
        <dbReference type="PROSITE" id="PS50928"/>
    </source>
</evidence>
<comment type="similarity">
    <text evidence="8">Belongs to the binding-protein-dependent transport system permease family.</text>
</comment>
<feature type="compositionally biased region" description="Low complexity" evidence="9">
    <location>
        <begin position="263"/>
        <end position="276"/>
    </location>
</feature>
<gene>
    <name evidence="11" type="ORF">C1J01_05495</name>
</gene>
<dbReference type="InterPro" id="IPR035906">
    <property type="entry name" value="MetI-like_sf"/>
</dbReference>
<dbReference type="NCBIfam" id="TIGR01726">
    <property type="entry name" value="HEQRo_perm_3TM"/>
    <property type="match status" value="1"/>
</dbReference>
<feature type="transmembrane region" description="Helical" evidence="8">
    <location>
        <begin position="93"/>
        <end position="114"/>
    </location>
</feature>
<feature type="transmembrane region" description="Helical" evidence="8">
    <location>
        <begin position="27"/>
        <end position="47"/>
    </location>
</feature>
<dbReference type="GO" id="GO:0022857">
    <property type="term" value="F:transmembrane transporter activity"/>
    <property type="evidence" value="ECO:0007669"/>
    <property type="project" value="InterPro"/>
</dbReference>
<evidence type="ECO:0000256" key="5">
    <source>
        <dbReference type="ARBA" id="ARBA00022970"/>
    </source>
</evidence>
<evidence type="ECO:0000256" key="3">
    <source>
        <dbReference type="ARBA" id="ARBA00022475"/>
    </source>
</evidence>
<evidence type="ECO:0000313" key="11">
    <source>
        <dbReference type="EMBL" id="PZG21900.1"/>
    </source>
</evidence>
<proteinExistence type="inferred from homology"/>
<dbReference type="OrthoDB" id="92598at2"/>
<dbReference type="PROSITE" id="PS50928">
    <property type="entry name" value="ABC_TM1"/>
    <property type="match status" value="1"/>
</dbReference>
<feature type="domain" description="ABC transmembrane type-1" evidence="10">
    <location>
        <begin position="23"/>
        <end position="223"/>
    </location>
</feature>
<keyword evidence="5" id="KW-0029">Amino-acid transport</keyword>
<dbReference type="GO" id="GO:0043190">
    <property type="term" value="C:ATP-binding cassette (ABC) transporter complex"/>
    <property type="evidence" value="ECO:0007669"/>
    <property type="project" value="InterPro"/>
</dbReference>
<dbReference type="InterPro" id="IPR043429">
    <property type="entry name" value="ArtM/GltK/GlnP/TcyL/YhdX-like"/>
</dbReference>
<dbReference type="InterPro" id="IPR010065">
    <property type="entry name" value="AA_ABC_transptr_permease_3TM"/>
</dbReference>
<feature type="region of interest" description="Disordered" evidence="9">
    <location>
        <begin position="253"/>
        <end position="276"/>
    </location>
</feature>
<dbReference type="SUPFAM" id="SSF161098">
    <property type="entry name" value="MetI-like"/>
    <property type="match status" value="1"/>
</dbReference>
<dbReference type="EMBL" id="POUD01000013">
    <property type="protein sequence ID" value="PZG21900.1"/>
    <property type="molecule type" value="Genomic_DNA"/>
</dbReference>
<dbReference type="PANTHER" id="PTHR30614:SF0">
    <property type="entry name" value="L-CYSTINE TRANSPORT SYSTEM PERMEASE PROTEIN TCYL"/>
    <property type="match status" value="1"/>
</dbReference>
<feature type="transmembrane region" description="Helical" evidence="8">
    <location>
        <begin position="54"/>
        <end position="73"/>
    </location>
</feature>
<evidence type="ECO:0000256" key="7">
    <source>
        <dbReference type="ARBA" id="ARBA00023136"/>
    </source>
</evidence>
<keyword evidence="4 8" id="KW-0812">Transmembrane</keyword>
<keyword evidence="2 8" id="KW-0813">Transport</keyword>